<dbReference type="Proteomes" id="UP000221165">
    <property type="component" value="Unassembled WGS sequence"/>
</dbReference>
<dbReference type="GeneID" id="94426857"/>
<comment type="caution">
    <text evidence="1">The sequence shown here is derived from an EMBL/GenBank/DDBJ whole genome shotgun (WGS) entry which is preliminary data.</text>
</comment>
<dbReference type="RefSeq" id="XP_067924379.1">
    <property type="nucleotide sequence ID" value="XM_068063646.1"/>
</dbReference>
<evidence type="ECO:0000313" key="2">
    <source>
        <dbReference type="Proteomes" id="UP000221165"/>
    </source>
</evidence>
<accession>A0A2C6L4X9</accession>
<dbReference type="VEuPathDB" id="ToxoDB:CSUI_003448"/>
<dbReference type="AlphaFoldDB" id="A0A2C6L4X9"/>
<evidence type="ECO:0000313" key="1">
    <source>
        <dbReference type="EMBL" id="PHJ22702.1"/>
    </source>
</evidence>
<gene>
    <name evidence="1" type="ORF">CSUI_003448</name>
</gene>
<name>A0A2C6L4X9_9APIC</name>
<reference evidence="1 2" key="1">
    <citation type="journal article" date="2017" name="Int. J. Parasitol.">
        <title>The genome of the protozoan parasite Cystoisospora suis and a reverse vaccinology approach to identify vaccine candidates.</title>
        <authorList>
            <person name="Palmieri N."/>
            <person name="Shrestha A."/>
            <person name="Ruttkowski B."/>
            <person name="Beck T."/>
            <person name="Vogl C."/>
            <person name="Tomley F."/>
            <person name="Blake D.P."/>
            <person name="Joachim A."/>
        </authorList>
    </citation>
    <scope>NUCLEOTIDE SEQUENCE [LARGE SCALE GENOMIC DNA]</scope>
    <source>
        <strain evidence="1 2">Wien I</strain>
    </source>
</reference>
<proteinExistence type="predicted"/>
<protein>
    <submittedName>
        <fullName evidence="1">Uncharacterized protein</fullName>
    </submittedName>
</protein>
<sequence length="80" mass="8697">MRPHQTSSDRLGSATASTYANLRPEGVQGKGVGQESQLIAVCFVLYGVRSAGGVDDGFFLSWKKRISYVVAEKRRITGSF</sequence>
<organism evidence="1 2">
    <name type="scientific">Cystoisospora suis</name>
    <dbReference type="NCBI Taxonomy" id="483139"/>
    <lineage>
        <taxon>Eukaryota</taxon>
        <taxon>Sar</taxon>
        <taxon>Alveolata</taxon>
        <taxon>Apicomplexa</taxon>
        <taxon>Conoidasida</taxon>
        <taxon>Coccidia</taxon>
        <taxon>Eucoccidiorida</taxon>
        <taxon>Eimeriorina</taxon>
        <taxon>Sarcocystidae</taxon>
        <taxon>Cystoisospora</taxon>
    </lineage>
</organism>
<keyword evidence="2" id="KW-1185">Reference proteome</keyword>
<dbReference type="EMBL" id="MIGC01001541">
    <property type="protein sequence ID" value="PHJ22702.1"/>
    <property type="molecule type" value="Genomic_DNA"/>
</dbReference>